<protein>
    <submittedName>
        <fullName evidence="8">Heavy metal/H+ antiporter, CDF family</fullName>
    </submittedName>
</protein>
<evidence type="ECO:0000313" key="9">
    <source>
        <dbReference type="Proteomes" id="UP000187012"/>
    </source>
</evidence>
<proteinExistence type="predicted"/>
<dbReference type="Proteomes" id="UP000187012">
    <property type="component" value="Unassembled WGS sequence"/>
</dbReference>
<name>A0A1N7SJZ8_9BURK</name>
<feature type="transmembrane region" description="Helical" evidence="6">
    <location>
        <begin position="30"/>
        <end position="51"/>
    </location>
</feature>
<feature type="transmembrane region" description="Helical" evidence="6">
    <location>
        <begin position="57"/>
        <end position="78"/>
    </location>
</feature>
<feature type="transmembrane region" description="Helical" evidence="6">
    <location>
        <begin position="99"/>
        <end position="118"/>
    </location>
</feature>
<dbReference type="SUPFAM" id="SSF161111">
    <property type="entry name" value="Cation efflux protein transmembrane domain-like"/>
    <property type="match status" value="1"/>
</dbReference>
<dbReference type="GO" id="GO:0016020">
    <property type="term" value="C:membrane"/>
    <property type="evidence" value="ECO:0007669"/>
    <property type="project" value="UniProtKB-SubCell"/>
</dbReference>
<dbReference type="AlphaFoldDB" id="A0A1N7SJZ8"/>
<accession>A0A1N7SJZ8</accession>
<evidence type="ECO:0000259" key="7">
    <source>
        <dbReference type="Pfam" id="PF01545"/>
    </source>
</evidence>
<sequence>MFIMRFLANRKLSAILTDALPTMKEESPKAIFYALAANLGIAICKFAAAAFTGSGSMFAEAIHSTADCGNQLLLLFGLRQARKPASTLHPMGSGREINFYSLLVALLLFFVGGAFSVYEGVHRLFAREPLQFAFVALAVLGVSVVLEALSLWGAVKEIRKTHPDKSMWSWFRETRESELLVVAGEDIAALAGLAIAFVAVLLTMITGNPVYDALGSVGVGFLLMLISWLVAREVKSMIVGESASPEVRHAIEAHLRGRAEIRSIINMITLQWGRHVVVAVQAEMIDYASGRAMVEAINVIEADLQAAFPQVRWVFFEPEVPRA</sequence>
<dbReference type="InterPro" id="IPR002524">
    <property type="entry name" value="Cation_efflux"/>
</dbReference>
<dbReference type="InterPro" id="IPR058533">
    <property type="entry name" value="Cation_efflux_TM"/>
</dbReference>
<comment type="subcellular location">
    <subcellularLocation>
        <location evidence="1">Membrane</location>
        <topology evidence="1">Multi-pass membrane protein</topology>
    </subcellularLocation>
</comment>
<dbReference type="NCBIfam" id="TIGR01297">
    <property type="entry name" value="CDF"/>
    <property type="match status" value="1"/>
</dbReference>
<gene>
    <name evidence="8" type="ORF">BN2475_800023</name>
</gene>
<keyword evidence="9" id="KW-1185">Reference proteome</keyword>
<feature type="domain" description="Cation efflux protein transmembrane" evidence="7">
    <location>
        <begin position="31"/>
        <end position="238"/>
    </location>
</feature>
<dbReference type="STRING" id="1247936.BN2475_800023"/>
<evidence type="ECO:0000256" key="1">
    <source>
        <dbReference type="ARBA" id="ARBA00004141"/>
    </source>
</evidence>
<dbReference type="PANTHER" id="PTHR13414:SF9">
    <property type="entry name" value="PROTON-COUPLED ZINC ANTIPORTER SLC30A9, MITOCHONDRIAL"/>
    <property type="match status" value="1"/>
</dbReference>
<feature type="transmembrane region" description="Helical" evidence="6">
    <location>
        <begin position="213"/>
        <end position="231"/>
    </location>
</feature>
<keyword evidence="2" id="KW-0813">Transport</keyword>
<dbReference type="InterPro" id="IPR027469">
    <property type="entry name" value="Cation_efflux_TMD_sf"/>
</dbReference>
<feature type="transmembrane region" description="Helical" evidence="6">
    <location>
        <begin position="130"/>
        <end position="155"/>
    </location>
</feature>
<evidence type="ECO:0000256" key="4">
    <source>
        <dbReference type="ARBA" id="ARBA00022989"/>
    </source>
</evidence>
<evidence type="ECO:0000256" key="6">
    <source>
        <dbReference type="SAM" id="Phobius"/>
    </source>
</evidence>
<dbReference type="Gene3D" id="1.20.1510.10">
    <property type="entry name" value="Cation efflux protein transmembrane domain"/>
    <property type="match status" value="1"/>
</dbReference>
<evidence type="ECO:0000256" key="5">
    <source>
        <dbReference type="ARBA" id="ARBA00023136"/>
    </source>
</evidence>
<dbReference type="Pfam" id="PF01545">
    <property type="entry name" value="Cation_efflux"/>
    <property type="match status" value="1"/>
</dbReference>
<dbReference type="GO" id="GO:0006829">
    <property type="term" value="P:zinc ion transport"/>
    <property type="evidence" value="ECO:0007669"/>
    <property type="project" value="InterPro"/>
</dbReference>
<keyword evidence="5 6" id="KW-0472">Membrane</keyword>
<evidence type="ECO:0000256" key="2">
    <source>
        <dbReference type="ARBA" id="ARBA00022448"/>
    </source>
</evidence>
<dbReference type="GO" id="GO:0008324">
    <property type="term" value="F:monoatomic cation transmembrane transporter activity"/>
    <property type="evidence" value="ECO:0007669"/>
    <property type="project" value="InterPro"/>
</dbReference>
<keyword evidence="4 6" id="KW-1133">Transmembrane helix</keyword>
<dbReference type="PANTHER" id="PTHR13414">
    <property type="entry name" value="HUEL-CATION TRANSPORTER"/>
    <property type="match status" value="1"/>
</dbReference>
<reference evidence="8 9" key="1">
    <citation type="submission" date="2016-12" db="EMBL/GenBank/DDBJ databases">
        <authorList>
            <person name="Song W.-J."/>
            <person name="Kurnit D.M."/>
        </authorList>
    </citation>
    <scope>NUCLEOTIDE SEQUENCE [LARGE SCALE GENOMIC DNA]</scope>
    <source>
        <strain evidence="8 9">STM7296</strain>
    </source>
</reference>
<organism evidence="8 9">
    <name type="scientific">Paraburkholderia ribeironis</name>
    <dbReference type="NCBI Taxonomy" id="1247936"/>
    <lineage>
        <taxon>Bacteria</taxon>
        <taxon>Pseudomonadati</taxon>
        <taxon>Pseudomonadota</taxon>
        <taxon>Betaproteobacteria</taxon>
        <taxon>Burkholderiales</taxon>
        <taxon>Burkholderiaceae</taxon>
        <taxon>Paraburkholderia</taxon>
    </lineage>
</organism>
<feature type="transmembrane region" description="Helical" evidence="6">
    <location>
        <begin position="187"/>
        <end position="207"/>
    </location>
</feature>
<dbReference type="EMBL" id="CYGX02000080">
    <property type="protein sequence ID" value="SIT47727.1"/>
    <property type="molecule type" value="Genomic_DNA"/>
</dbReference>
<evidence type="ECO:0000313" key="8">
    <source>
        <dbReference type="EMBL" id="SIT47727.1"/>
    </source>
</evidence>
<evidence type="ECO:0000256" key="3">
    <source>
        <dbReference type="ARBA" id="ARBA00022692"/>
    </source>
</evidence>
<keyword evidence="3 6" id="KW-0812">Transmembrane</keyword>
<dbReference type="InterPro" id="IPR040177">
    <property type="entry name" value="SLC30A9"/>
</dbReference>